<proteinExistence type="predicted"/>
<keyword evidence="2" id="KW-1185">Reference proteome</keyword>
<protein>
    <submittedName>
        <fullName evidence="1">Uncharacterized protein</fullName>
    </submittedName>
</protein>
<gene>
    <name evidence="1" type="ORF">GMJLKIPL_6499</name>
</gene>
<sequence>MACNEDVVDALKHEHQRLGRLLQVIDDCRW</sequence>
<dbReference type="EMBL" id="BPQQ01000131">
    <property type="protein sequence ID" value="GJE04535.1"/>
    <property type="molecule type" value="Genomic_DNA"/>
</dbReference>
<comment type="caution">
    <text evidence="1">The sequence shown here is derived from an EMBL/GenBank/DDBJ whole genome shotgun (WGS) entry which is preliminary data.</text>
</comment>
<reference evidence="1" key="1">
    <citation type="journal article" date="2021" name="Front. Microbiol.">
        <title>Comprehensive Comparative Genomics and Phenotyping of Methylobacterium Species.</title>
        <authorList>
            <person name="Alessa O."/>
            <person name="Ogura Y."/>
            <person name="Fujitani Y."/>
            <person name="Takami H."/>
            <person name="Hayashi T."/>
            <person name="Sahin N."/>
            <person name="Tani A."/>
        </authorList>
    </citation>
    <scope>NUCLEOTIDE SEQUENCE</scope>
    <source>
        <strain evidence="1">DSM 17168</strain>
    </source>
</reference>
<organism evidence="1 2">
    <name type="scientific">Methylobacterium isbiliense</name>
    <dbReference type="NCBI Taxonomy" id="315478"/>
    <lineage>
        <taxon>Bacteria</taxon>
        <taxon>Pseudomonadati</taxon>
        <taxon>Pseudomonadota</taxon>
        <taxon>Alphaproteobacteria</taxon>
        <taxon>Hyphomicrobiales</taxon>
        <taxon>Methylobacteriaceae</taxon>
        <taxon>Methylobacterium</taxon>
    </lineage>
</organism>
<evidence type="ECO:0000313" key="2">
    <source>
        <dbReference type="Proteomes" id="UP001055153"/>
    </source>
</evidence>
<reference evidence="1" key="2">
    <citation type="submission" date="2021-08" db="EMBL/GenBank/DDBJ databases">
        <authorList>
            <person name="Tani A."/>
            <person name="Ola A."/>
            <person name="Ogura Y."/>
            <person name="Katsura K."/>
            <person name="Hayashi T."/>
        </authorList>
    </citation>
    <scope>NUCLEOTIDE SEQUENCE</scope>
    <source>
        <strain evidence="1">DSM 17168</strain>
    </source>
</reference>
<accession>A0ABQ4SRQ8</accession>
<evidence type="ECO:0000313" key="1">
    <source>
        <dbReference type="EMBL" id="GJE04535.1"/>
    </source>
</evidence>
<name>A0ABQ4SRQ8_9HYPH</name>
<dbReference type="Proteomes" id="UP001055153">
    <property type="component" value="Unassembled WGS sequence"/>
</dbReference>